<dbReference type="AlphaFoldDB" id="E1ZMJ2"/>
<dbReference type="PANTHER" id="PTHR36849:SF1">
    <property type="entry name" value="CYTOPLASMIC PROTEIN"/>
    <property type="match status" value="1"/>
</dbReference>
<feature type="non-terminal residue" evidence="1">
    <location>
        <position position="117"/>
    </location>
</feature>
<dbReference type="RefSeq" id="XP_005845228.1">
    <property type="nucleotide sequence ID" value="XM_005845166.1"/>
</dbReference>
<gene>
    <name evidence="1" type="ORF">CHLNCDRAFT_14449</name>
</gene>
<organism evidence="2">
    <name type="scientific">Chlorella variabilis</name>
    <name type="common">Green alga</name>
    <dbReference type="NCBI Taxonomy" id="554065"/>
    <lineage>
        <taxon>Eukaryota</taxon>
        <taxon>Viridiplantae</taxon>
        <taxon>Chlorophyta</taxon>
        <taxon>core chlorophytes</taxon>
        <taxon>Trebouxiophyceae</taxon>
        <taxon>Chlorellales</taxon>
        <taxon>Chlorellaceae</taxon>
        <taxon>Chlorella clade</taxon>
        <taxon>Chlorella</taxon>
    </lineage>
</organism>
<evidence type="ECO:0000313" key="1">
    <source>
        <dbReference type="EMBL" id="EFN53126.1"/>
    </source>
</evidence>
<reference evidence="1 2" key="1">
    <citation type="journal article" date="2010" name="Plant Cell">
        <title>The Chlorella variabilis NC64A genome reveals adaptation to photosymbiosis, coevolution with viruses, and cryptic sex.</title>
        <authorList>
            <person name="Blanc G."/>
            <person name="Duncan G."/>
            <person name="Agarkova I."/>
            <person name="Borodovsky M."/>
            <person name="Gurnon J."/>
            <person name="Kuo A."/>
            <person name="Lindquist E."/>
            <person name="Lucas S."/>
            <person name="Pangilinan J."/>
            <person name="Polle J."/>
            <person name="Salamov A."/>
            <person name="Terry A."/>
            <person name="Yamada T."/>
            <person name="Dunigan D.D."/>
            <person name="Grigoriev I.V."/>
            <person name="Claverie J.M."/>
            <person name="Van Etten J.L."/>
        </authorList>
    </citation>
    <scope>NUCLEOTIDE SEQUENCE [LARGE SCALE GENOMIC DNA]</scope>
    <source>
        <strain evidence="1 2">NC64A</strain>
    </source>
</reference>
<evidence type="ECO:0008006" key="3">
    <source>
        <dbReference type="Google" id="ProtNLM"/>
    </source>
</evidence>
<accession>E1ZMJ2</accession>
<name>E1ZMJ2_CHLVA</name>
<dbReference type="GeneID" id="17352382"/>
<dbReference type="OrthoDB" id="4404343at2759"/>
<dbReference type="eggNOG" id="ENOG502T25F">
    <property type="taxonomic scope" value="Eukaryota"/>
</dbReference>
<dbReference type="KEGG" id="cvr:CHLNCDRAFT_14449"/>
<feature type="non-terminal residue" evidence="1">
    <location>
        <position position="1"/>
    </location>
</feature>
<dbReference type="Pfam" id="PF22752">
    <property type="entry name" value="DUF488-N3i"/>
    <property type="match status" value="1"/>
</dbReference>
<protein>
    <recommendedName>
        <fullName evidence="3">DUF488 domain-containing protein</fullName>
    </recommendedName>
</protein>
<sequence>SIQLKRAYEAATPGDGRRVLVDALWPRGIKKEALPLQTWSKGVAPSTELRKWFHAHADEWQQFRQRYWVELEAEAWQPLVEDARGAKLTLVYGAKVTQHDNAVALQQYLQRKLAAAA</sequence>
<dbReference type="EMBL" id="GL433853">
    <property type="protein sequence ID" value="EFN53126.1"/>
    <property type="molecule type" value="Genomic_DNA"/>
</dbReference>
<evidence type="ECO:0000313" key="2">
    <source>
        <dbReference type="Proteomes" id="UP000008141"/>
    </source>
</evidence>
<keyword evidence="2" id="KW-1185">Reference proteome</keyword>
<dbReference type="PANTHER" id="PTHR36849">
    <property type="entry name" value="CYTOPLASMIC PROTEIN-RELATED"/>
    <property type="match status" value="1"/>
</dbReference>
<dbReference type="Proteomes" id="UP000008141">
    <property type="component" value="Unassembled WGS sequence"/>
</dbReference>
<dbReference type="InParanoid" id="E1ZMJ2"/>
<proteinExistence type="predicted"/>
<dbReference type="InterPro" id="IPR052552">
    <property type="entry name" value="YeaO-like"/>
</dbReference>